<dbReference type="EMBL" id="BMZD01000002">
    <property type="protein sequence ID" value="GGZ94099.1"/>
    <property type="molecule type" value="Genomic_DNA"/>
</dbReference>
<reference evidence="1" key="1">
    <citation type="journal article" date="2014" name="Int. J. Syst. Evol. Microbiol.">
        <title>Complete genome sequence of Corynebacterium casei LMG S-19264T (=DSM 44701T), isolated from a smear-ripened cheese.</title>
        <authorList>
            <consortium name="US DOE Joint Genome Institute (JGI-PGF)"/>
            <person name="Walter F."/>
            <person name="Albersmeier A."/>
            <person name="Kalinowski J."/>
            <person name="Ruckert C."/>
        </authorList>
    </citation>
    <scope>NUCLEOTIDE SEQUENCE</scope>
    <source>
        <strain evidence="1">KCTC 32422</strain>
    </source>
</reference>
<dbReference type="Proteomes" id="UP000634139">
    <property type="component" value="Unassembled WGS sequence"/>
</dbReference>
<evidence type="ECO:0000313" key="1">
    <source>
        <dbReference type="EMBL" id="GGZ94099.1"/>
    </source>
</evidence>
<dbReference type="AlphaFoldDB" id="A0A918RBQ7"/>
<reference evidence="1" key="2">
    <citation type="submission" date="2020-09" db="EMBL/GenBank/DDBJ databases">
        <authorList>
            <person name="Sun Q."/>
            <person name="Kim S."/>
        </authorList>
    </citation>
    <scope>NUCLEOTIDE SEQUENCE</scope>
    <source>
        <strain evidence="1">KCTC 32422</strain>
    </source>
</reference>
<comment type="caution">
    <text evidence="1">The sequence shown here is derived from an EMBL/GenBank/DDBJ whole genome shotgun (WGS) entry which is preliminary data.</text>
</comment>
<name>A0A918RBQ7_9SPHN</name>
<sequence length="98" mass="11127">MSKGDYNGGSTVIGPRSGWFSHKKDKAVHSPKGINAIIRRVSHLNQTIAKPKGLKKFEALEKVEFESVTIEDEIKKRISEIDILNNQLNILRMIKDRL</sequence>
<gene>
    <name evidence="1" type="ORF">GCM10011617_12710</name>
</gene>
<organism evidence="1 2">
    <name type="scientific">Novosphingobium arvoryzae</name>
    <dbReference type="NCBI Taxonomy" id="1256514"/>
    <lineage>
        <taxon>Bacteria</taxon>
        <taxon>Pseudomonadati</taxon>
        <taxon>Pseudomonadota</taxon>
        <taxon>Alphaproteobacteria</taxon>
        <taxon>Sphingomonadales</taxon>
        <taxon>Sphingomonadaceae</taxon>
        <taxon>Novosphingobium</taxon>
    </lineage>
</organism>
<accession>A0A918RBQ7</accession>
<evidence type="ECO:0000313" key="2">
    <source>
        <dbReference type="Proteomes" id="UP000634139"/>
    </source>
</evidence>
<dbReference type="RefSeq" id="WP_189539576.1">
    <property type="nucleotide sequence ID" value="NZ_BMZD01000002.1"/>
</dbReference>
<proteinExistence type="predicted"/>
<protein>
    <submittedName>
        <fullName evidence="1">Uncharacterized protein</fullName>
    </submittedName>
</protein>
<keyword evidence="2" id="KW-1185">Reference proteome</keyword>